<keyword evidence="2" id="KW-1185">Reference proteome</keyword>
<dbReference type="OrthoDB" id="3236755at2759"/>
<dbReference type="EMBL" id="MU157964">
    <property type="protein sequence ID" value="KAF9522036.1"/>
    <property type="molecule type" value="Genomic_DNA"/>
</dbReference>
<evidence type="ECO:0000313" key="1">
    <source>
        <dbReference type="EMBL" id="KAF9522036.1"/>
    </source>
</evidence>
<proteinExistence type="predicted"/>
<reference evidence="1" key="1">
    <citation type="submission" date="2020-11" db="EMBL/GenBank/DDBJ databases">
        <authorList>
            <consortium name="DOE Joint Genome Institute"/>
            <person name="Ahrendt S."/>
            <person name="Riley R."/>
            <person name="Andreopoulos W."/>
            <person name="Labutti K."/>
            <person name="Pangilinan J."/>
            <person name="Ruiz-Duenas F.J."/>
            <person name="Barrasa J.M."/>
            <person name="Sanchez-Garcia M."/>
            <person name="Camarero S."/>
            <person name="Miyauchi S."/>
            <person name="Serrano A."/>
            <person name="Linde D."/>
            <person name="Babiker R."/>
            <person name="Drula E."/>
            <person name="Ayuso-Fernandez I."/>
            <person name="Pacheco R."/>
            <person name="Padilla G."/>
            <person name="Ferreira P."/>
            <person name="Barriuso J."/>
            <person name="Kellner H."/>
            <person name="Castanera R."/>
            <person name="Alfaro M."/>
            <person name="Ramirez L."/>
            <person name="Pisabarro A.G."/>
            <person name="Kuo A."/>
            <person name="Tritt A."/>
            <person name="Lipzen A."/>
            <person name="He G."/>
            <person name="Yan M."/>
            <person name="Ng V."/>
            <person name="Cullen D."/>
            <person name="Martin F."/>
            <person name="Rosso M.-N."/>
            <person name="Henrissat B."/>
            <person name="Hibbett D."/>
            <person name="Martinez A.T."/>
            <person name="Grigoriev I.V."/>
        </authorList>
    </citation>
    <scope>NUCLEOTIDE SEQUENCE</scope>
    <source>
        <strain evidence="1">CBS 506.95</strain>
    </source>
</reference>
<protein>
    <submittedName>
        <fullName evidence="1">Uncharacterized protein</fullName>
    </submittedName>
</protein>
<gene>
    <name evidence="1" type="ORF">CPB83DRAFT_899986</name>
</gene>
<comment type="caution">
    <text evidence="1">The sequence shown here is derived from an EMBL/GenBank/DDBJ whole genome shotgun (WGS) entry which is preliminary data.</text>
</comment>
<dbReference type="Proteomes" id="UP000807306">
    <property type="component" value="Unassembled WGS sequence"/>
</dbReference>
<dbReference type="AlphaFoldDB" id="A0A9P6E3U5"/>
<sequence>MASFDGALQACLRCSSPDQEGLHIFGHAKHRAKATSTSFGCIQQSLLRNKQIRLLRAIIIPTSKPTTWTSRSYFNTHQMKTLLLLLMLHFSYPQTLAQILELYQVPTHQTEQDMEACEIALVADHVDRSMAIEALPDITEEQNNALKETVQSLLGPDLYDVSACRSYHPAVLVLDLKVLGRLVLLRLHDEIETSEWNNLYINNATLQFEIHLTQFIAMGDPFARAIQCLEATSAGPGDVFLYWIAIVARIKRLRAIFNFNNPNSLQLNIKIPAQDTSKSKYRTVSSLQQILSSKLANTFTVVPHYAQLSSAKSSER</sequence>
<accession>A0A9P6E3U5</accession>
<evidence type="ECO:0000313" key="2">
    <source>
        <dbReference type="Proteomes" id="UP000807306"/>
    </source>
</evidence>
<name>A0A9P6E3U5_9AGAR</name>
<organism evidence="1 2">
    <name type="scientific">Crepidotus variabilis</name>
    <dbReference type="NCBI Taxonomy" id="179855"/>
    <lineage>
        <taxon>Eukaryota</taxon>
        <taxon>Fungi</taxon>
        <taxon>Dikarya</taxon>
        <taxon>Basidiomycota</taxon>
        <taxon>Agaricomycotina</taxon>
        <taxon>Agaricomycetes</taxon>
        <taxon>Agaricomycetidae</taxon>
        <taxon>Agaricales</taxon>
        <taxon>Agaricineae</taxon>
        <taxon>Crepidotaceae</taxon>
        <taxon>Crepidotus</taxon>
    </lineage>
</organism>